<keyword evidence="3" id="KW-1185">Reference proteome</keyword>
<dbReference type="Pfam" id="PF06677">
    <property type="entry name" value="Auto_anti-p27"/>
    <property type="match status" value="1"/>
</dbReference>
<dbReference type="PANTHER" id="PTHR16537:SF1">
    <property type="entry name" value="PROTEIN ZNRD2"/>
    <property type="match status" value="1"/>
</dbReference>
<reference evidence="2 3" key="1">
    <citation type="submission" date="2022-09" db="EMBL/GenBank/DDBJ databases">
        <authorList>
            <person name="Palmer J.M."/>
        </authorList>
    </citation>
    <scope>NUCLEOTIDE SEQUENCE [LARGE SCALE GENOMIC DNA]</scope>
    <source>
        <strain evidence="2 3">DSM 7382</strain>
    </source>
</reference>
<sequence length="190" mass="20543">MTYAKLAASVPLMRTPAAYSTVSWYCASCDSSKNTLNDTTDTTSSTSSASVNGSLDHVSRPSTPPTEVSSTFSSPVFAPVDTEEILRRRQQSDLASVEIGKRMLKGWAMLADECPNSECFGIPLVRPPKAGGGKDPRKECVICHTIWVNRPNGGPLARQDSSQSETTPIAGPSRQLNLDGNQQYKLCVRF</sequence>
<dbReference type="AlphaFoldDB" id="A0AAW0H0M5"/>
<proteinExistence type="predicted"/>
<protein>
    <submittedName>
        <fullName evidence="2">Uncharacterized protein</fullName>
    </submittedName>
</protein>
<dbReference type="EMBL" id="JASBNA010000001">
    <property type="protein sequence ID" value="KAK7696640.1"/>
    <property type="molecule type" value="Genomic_DNA"/>
</dbReference>
<evidence type="ECO:0000313" key="3">
    <source>
        <dbReference type="Proteomes" id="UP001385951"/>
    </source>
</evidence>
<name>A0AAW0H0M5_9APHY</name>
<evidence type="ECO:0000256" key="1">
    <source>
        <dbReference type="SAM" id="MobiDB-lite"/>
    </source>
</evidence>
<evidence type="ECO:0000313" key="2">
    <source>
        <dbReference type="EMBL" id="KAK7696640.1"/>
    </source>
</evidence>
<gene>
    <name evidence="2" type="ORF">QCA50_001298</name>
</gene>
<dbReference type="InterPro" id="IPR009563">
    <property type="entry name" value="SSSCA1"/>
</dbReference>
<dbReference type="InterPro" id="IPR051888">
    <property type="entry name" value="UPF0148_domain"/>
</dbReference>
<feature type="compositionally biased region" description="Low complexity" evidence="1">
    <location>
        <begin position="36"/>
        <end position="54"/>
    </location>
</feature>
<dbReference type="Proteomes" id="UP001385951">
    <property type="component" value="Unassembled WGS sequence"/>
</dbReference>
<feature type="region of interest" description="Disordered" evidence="1">
    <location>
        <begin position="153"/>
        <end position="175"/>
    </location>
</feature>
<dbReference type="PANTHER" id="PTHR16537">
    <property type="entry name" value="SJOEGREN SYNDROME/SCLERODERMA AUTOANTIGEN 1"/>
    <property type="match status" value="1"/>
</dbReference>
<feature type="region of interest" description="Disordered" evidence="1">
    <location>
        <begin position="36"/>
        <end position="73"/>
    </location>
</feature>
<organism evidence="2 3">
    <name type="scientific">Cerrena zonata</name>
    <dbReference type="NCBI Taxonomy" id="2478898"/>
    <lineage>
        <taxon>Eukaryota</taxon>
        <taxon>Fungi</taxon>
        <taxon>Dikarya</taxon>
        <taxon>Basidiomycota</taxon>
        <taxon>Agaricomycotina</taxon>
        <taxon>Agaricomycetes</taxon>
        <taxon>Polyporales</taxon>
        <taxon>Cerrenaceae</taxon>
        <taxon>Cerrena</taxon>
    </lineage>
</organism>
<accession>A0AAW0H0M5</accession>
<comment type="caution">
    <text evidence="2">The sequence shown here is derived from an EMBL/GenBank/DDBJ whole genome shotgun (WGS) entry which is preliminary data.</text>
</comment>